<feature type="chain" id="PRO_5010332336" description="Plastocyanin" evidence="1">
    <location>
        <begin position="21"/>
        <end position="213"/>
    </location>
</feature>
<dbReference type="EMBL" id="FNAK01000002">
    <property type="protein sequence ID" value="SDD54416.1"/>
    <property type="molecule type" value="Genomic_DNA"/>
</dbReference>
<evidence type="ECO:0000313" key="2">
    <source>
        <dbReference type="EMBL" id="SDD54416.1"/>
    </source>
</evidence>
<keyword evidence="1" id="KW-0732">Signal</keyword>
<dbReference type="AlphaFoldDB" id="A0A1G6VNL4"/>
<keyword evidence="3" id="KW-1185">Reference proteome</keyword>
<protein>
    <recommendedName>
        <fullName evidence="4">Plastocyanin</fullName>
    </recommendedName>
</protein>
<organism evidence="2 3">
    <name type="scientific">Kordiimonas lacus</name>
    <dbReference type="NCBI Taxonomy" id="637679"/>
    <lineage>
        <taxon>Bacteria</taxon>
        <taxon>Pseudomonadati</taxon>
        <taxon>Pseudomonadota</taxon>
        <taxon>Alphaproteobacteria</taxon>
        <taxon>Kordiimonadales</taxon>
        <taxon>Kordiimonadaceae</taxon>
        <taxon>Kordiimonas</taxon>
    </lineage>
</organism>
<sequence>MKFRMLALVFGLMGPQVAAADLAVEIRDSGGQPVPNAVVSFAPKFTLTQPVPASASAEMRQEGTMFSPFVLPVQVGTTVSFPNFDEFRHQVYSFSKPKRFELRLYGQDESKTIHFENSGVVALGCNIHDNMLAYIYVSEHPIVAKTGEDGKVLVQSLEPGEYDIHIWHPDLASGADPILKSVSVSADGRTVSGQINLRSIRSIQQPPAEDDYN</sequence>
<proteinExistence type="predicted"/>
<dbReference type="Proteomes" id="UP000183685">
    <property type="component" value="Unassembled WGS sequence"/>
</dbReference>
<dbReference type="InterPro" id="IPR008969">
    <property type="entry name" value="CarboxyPept-like_regulatory"/>
</dbReference>
<evidence type="ECO:0000256" key="1">
    <source>
        <dbReference type="SAM" id="SignalP"/>
    </source>
</evidence>
<evidence type="ECO:0000313" key="3">
    <source>
        <dbReference type="Proteomes" id="UP000183685"/>
    </source>
</evidence>
<dbReference type="RefSeq" id="WP_068305508.1">
    <property type="nucleotide sequence ID" value="NZ_FNAK01000002.1"/>
</dbReference>
<dbReference type="Gene3D" id="2.60.40.420">
    <property type="entry name" value="Cupredoxins - blue copper proteins"/>
    <property type="match status" value="1"/>
</dbReference>
<evidence type="ECO:0008006" key="4">
    <source>
        <dbReference type="Google" id="ProtNLM"/>
    </source>
</evidence>
<reference evidence="2 3" key="1">
    <citation type="submission" date="2016-10" db="EMBL/GenBank/DDBJ databases">
        <authorList>
            <person name="de Groot N.N."/>
        </authorList>
    </citation>
    <scope>NUCLEOTIDE SEQUENCE [LARGE SCALE GENOMIC DNA]</scope>
    <source>
        <strain evidence="2 3">CGMCC 1.9109</strain>
    </source>
</reference>
<accession>A0A1G6VNL4</accession>
<dbReference type="STRING" id="637679.GCA_001550055_02489"/>
<feature type="signal peptide" evidence="1">
    <location>
        <begin position="1"/>
        <end position="20"/>
    </location>
</feature>
<name>A0A1G6VNL4_9PROT</name>
<dbReference type="SUPFAM" id="SSF49503">
    <property type="entry name" value="Cupredoxins"/>
    <property type="match status" value="1"/>
</dbReference>
<dbReference type="OrthoDB" id="9772097at2"/>
<dbReference type="InterPro" id="IPR008972">
    <property type="entry name" value="Cupredoxin"/>
</dbReference>
<dbReference type="SUPFAM" id="SSF49464">
    <property type="entry name" value="Carboxypeptidase regulatory domain-like"/>
    <property type="match status" value="1"/>
</dbReference>
<gene>
    <name evidence="2" type="ORF">SAMN04488071_0774</name>
</gene>